<evidence type="ECO:0000313" key="1">
    <source>
        <dbReference type="EMBL" id="CAI9301752.1"/>
    </source>
</evidence>
<proteinExistence type="predicted"/>
<accession>A0AA36EMY3</accession>
<dbReference type="EMBL" id="OX465085">
    <property type="protein sequence ID" value="CAI9301752.1"/>
    <property type="molecule type" value="Genomic_DNA"/>
</dbReference>
<reference evidence="1" key="1">
    <citation type="submission" date="2023-04" db="EMBL/GenBank/DDBJ databases">
        <authorList>
            <person name="Vijverberg K."/>
            <person name="Xiong W."/>
            <person name="Schranz E."/>
        </authorList>
    </citation>
    <scope>NUCLEOTIDE SEQUENCE</scope>
</reference>
<gene>
    <name evidence="1" type="ORF">LSALG_LOCUS40281</name>
</gene>
<protein>
    <submittedName>
        <fullName evidence="1">Uncharacterized protein</fullName>
    </submittedName>
</protein>
<dbReference type="AlphaFoldDB" id="A0AA36EMY3"/>
<name>A0AA36EMY3_LACSI</name>
<dbReference type="Proteomes" id="UP001177003">
    <property type="component" value="Chromosome 9"/>
</dbReference>
<sequence>MKDSYKEKSSAHFSTKSILALESDGDKSDTVDPEEEYHCDLYSSKFFNDGGVDHFARDCKVKKNNAKEEYYETNYKRLVASLKKQNLESKVLVAEGEEWVDEEESSDEEVKKDVCLMTITG</sequence>
<evidence type="ECO:0000313" key="2">
    <source>
        <dbReference type="Proteomes" id="UP001177003"/>
    </source>
</evidence>
<keyword evidence="2" id="KW-1185">Reference proteome</keyword>
<organism evidence="1 2">
    <name type="scientific">Lactuca saligna</name>
    <name type="common">Willowleaf lettuce</name>
    <dbReference type="NCBI Taxonomy" id="75948"/>
    <lineage>
        <taxon>Eukaryota</taxon>
        <taxon>Viridiplantae</taxon>
        <taxon>Streptophyta</taxon>
        <taxon>Embryophyta</taxon>
        <taxon>Tracheophyta</taxon>
        <taxon>Spermatophyta</taxon>
        <taxon>Magnoliopsida</taxon>
        <taxon>eudicotyledons</taxon>
        <taxon>Gunneridae</taxon>
        <taxon>Pentapetalae</taxon>
        <taxon>asterids</taxon>
        <taxon>campanulids</taxon>
        <taxon>Asterales</taxon>
        <taxon>Asteraceae</taxon>
        <taxon>Cichorioideae</taxon>
        <taxon>Cichorieae</taxon>
        <taxon>Lactucinae</taxon>
        <taxon>Lactuca</taxon>
    </lineage>
</organism>